<dbReference type="InterPro" id="IPR050887">
    <property type="entry name" value="Beta-mannosidase_GH2"/>
</dbReference>
<dbReference type="PANTHER" id="PTHR43730">
    <property type="entry name" value="BETA-MANNOSIDASE"/>
    <property type="match status" value="1"/>
</dbReference>
<dbReference type="InterPro" id="IPR006103">
    <property type="entry name" value="Glyco_hydro_2_cat"/>
</dbReference>
<dbReference type="SUPFAM" id="SSF49303">
    <property type="entry name" value="beta-Galactosidase/glucuronidase domain"/>
    <property type="match status" value="1"/>
</dbReference>
<comment type="similarity">
    <text evidence="2">Belongs to the glycosyl hydrolase 2 family.</text>
</comment>
<dbReference type="Pfam" id="PF02836">
    <property type="entry name" value="Glyco_hydro_2_C"/>
    <property type="match status" value="1"/>
</dbReference>
<feature type="domain" description="Glycoside hydrolase family 2 catalytic" evidence="8">
    <location>
        <begin position="309"/>
        <end position="431"/>
    </location>
</feature>
<reference evidence="10" key="1">
    <citation type="submission" date="2024-04" db="EMBL/GenBank/DDBJ databases">
        <authorList>
            <person name="Roder T."/>
            <person name="Oberhansli S."/>
            <person name="Kreuzer M."/>
        </authorList>
    </citation>
    <scope>NUCLEOTIDE SEQUENCE</scope>
    <source>
        <strain evidence="10">LWS13-1.2</strain>
    </source>
</reference>
<keyword evidence="4" id="KW-0732">Signal</keyword>
<dbReference type="InterPro" id="IPR006102">
    <property type="entry name" value="Ig-like_GH2"/>
</dbReference>
<dbReference type="EMBL" id="CP151632">
    <property type="protein sequence ID" value="WZO33977.1"/>
    <property type="molecule type" value="Genomic_DNA"/>
</dbReference>
<evidence type="ECO:0000256" key="3">
    <source>
        <dbReference type="ARBA" id="ARBA00012754"/>
    </source>
</evidence>
<evidence type="ECO:0000256" key="2">
    <source>
        <dbReference type="ARBA" id="ARBA00007401"/>
    </source>
</evidence>
<name>A0AAU6SAQ7_9MICO</name>
<evidence type="ECO:0000256" key="6">
    <source>
        <dbReference type="ARBA" id="ARBA00023295"/>
    </source>
</evidence>
<evidence type="ECO:0000256" key="5">
    <source>
        <dbReference type="ARBA" id="ARBA00022801"/>
    </source>
</evidence>
<keyword evidence="6" id="KW-0326">Glycosidase</keyword>
<accession>A0AAU6SAQ7</accession>
<feature type="domain" description="Glycoside hydrolase family 2 immunoglobulin-like beta-sandwich" evidence="7">
    <location>
        <begin position="239"/>
        <end position="291"/>
    </location>
</feature>
<evidence type="ECO:0000259" key="9">
    <source>
        <dbReference type="Pfam" id="PF22666"/>
    </source>
</evidence>
<evidence type="ECO:0000256" key="1">
    <source>
        <dbReference type="ARBA" id="ARBA00000829"/>
    </source>
</evidence>
<keyword evidence="5" id="KW-0378">Hydrolase</keyword>
<feature type="domain" description="Beta-mannosidase-like galactose-binding" evidence="9">
    <location>
        <begin position="22"/>
        <end position="181"/>
    </location>
</feature>
<evidence type="ECO:0000259" key="7">
    <source>
        <dbReference type="Pfam" id="PF00703"/>
    </source>
</evidence>
<dbReference type="InterPro" id="IPR017853">
    <property type="entry name" value="GH"/>
</dbReference>
<dbReference type="GO" id="GO:0005975">
    <property type="term" value="P:carbohydrate metabolic process"/>
    <property type="evidence" value="ECO:0007669"/>
    <property type="project" value="InterPro"/>
</dbReference>
<gene>
    <name evidence="10" type="ORF">MRBLWS13_001617</name>
</gene>
<dbReference type="Gene3D" id="2.60.120.260">
    <property type="entry name" value="Galactose-binding domain-like"/>
    <property type="match status" value="1"/>
</dbReference>
<dbReference type="Pfam" id="PF00703">
    <property type="entry name" value="Glyco_hydro_2"/>
    <property type="match status" value="1"/>
</dbReference>
<dbReference type="SUPFAM" id="SSF51445">
    <property type="entry name" value="(Trans)glycosidases"/>
    <property type="match status" value="1"/>
</dbReference>
<dbReference type="AlphaFoldDB" id="A0AAU6SAQ7"/>
<sequence>MSDWQVADISGKGWDPAAPSDDGYAWHPAEVPISIHEWLLSRGEITDPQEGANAADSEWVGEHDWALRRDFSSPLVPQSGRVYLQISELDTVATLYVNGQLVLRSANMFRTHRIDVTSLLAPAGDANTLVAILESAPHAVQEIVPPANHRSLLARQQYLRKGAGDFASYLGMRPQFVKVGIGRVELDVTERLAIDGLRISQQIGSDRAVVSVTPTLGGHGDAKLTWRLVRPDGESQTGSQLGSDSWEIEILNPELWWPRSHGPSPLYRLEVEVSDSVGAVLDRRVETLGLRTIVLETQDPSTQEPIFRFLVNGVPIYAKGANWANLVGISNIWDSDRANALLDLVERGEMNMLRVWGGGHLPVREFYEQCDRRGILVWQDFMFEYHAYPGDVAEFAQDVRLEVAGFVRELRNHACVVIWCGGNENHMGWQFQYGSAPQIGESLFSELIAGVVAELDGTRPYHPSSPFGGIEANTPGEGDWHDYTTLTWSPGTSVPAFVSETGRVSAPSLRSMARFLNPDELWPAGHDATVRVPGTPMWPDMWGYRAPDGAWDKVGEVEHYLEPKSAGDLIRVLGMAHGEYLQQRVERQRRGRPNGQASGPRRNWGNLVWRLNDPWPILYWSVIDSYLQPKVPFYFLQRAYAPVLLSFEESADDLHVWVTNDTADRFDAELTVSREEFAGDVLASATISVSVGPGESRRVFDAGSLGAVVRRSQLLHARANEMRATWLATGERHLHLPEARLSIESTPAGLVLSTDSFARSVVVDLVEENGSVAAANYFDLPASATQLIGASQEVAVSALNARRIVTFPSSATETKEPSRP</sequence>
<evidence type="ECO:0000256" key="4">
    <source>
        <dbReference type="ARBA" id="ARBA00022729"/>
    </source>
</evidence>
<organism evidence="10">
    <name type="scientific">Microbacterium sp. LWS13-1.2</name>
    <dbReference type="NCBI Taxonomy" id="3135264"/>
    <lineage>
        <taxon>Bacteria</taxon>
        <taxon>Bacillati</taxon>
        <taxon>Actinomycetota</taxon>
        <taxon>Actinomycetes</taxon>
        <taxon>Micrococcales</taxon>
        <taxon>Microbacteriaceae</taxon>
        <taxon>Microbacterium</taxon>
    </lineage>
</organism>
<dbReference type="SUPFAM" id="SSF49785">
    <property type="entry name" value="Galactose-binding domain-like"/>
    <property type="match status" value="1"/>
</dbReference>
<evidence type="ECO:0000313" key="10">
    <source>
        <dbReference type="EMBL" id="WZO33977.1"/>
    </source>
</evidence>
<comment type="catalytic activity">
    <reaction evidence="1">
        <text>Hydrolysis of terminal, non-reducing beta-D-mannose residues in beta-D-mannosides.</text>
        <dbReference type="EC" id="3.2.1.25"/>
    </reaction>
</comment>
<dbReference type="InterPro" id="IPR054593">
    <property type="entry name" value="Beta-mannosidase-like_N2"/>
</dbReference>
<dbReference type="InterPro" id="IPR013783">
    <property type="entry name" value="Ig-like_fold"/>
</dbReference>
<dbReference type="PANTHER" id="PTHR43730:SF1">
    <property type="entry name" value="BETA-MANNOSIDASE"/>
    <property type="match status" value="1"/>
</dbReference>
<dbReference type="Pfam" id="PF22666">
    <property type="entry name" value="Glyco_hydro_2_N2"/>
    <property type="match status" value="1"/>
</dbReference>
<dbReference type="Gene3D" id="2.60.40.10">
    <property type="entry name" value="Immunoglobulins"/>
    <property type="match status" value="2"/>
</dbReference>
<dbReference type="InterPro" id="IPR008979">
    <property type="entry name" value="Galactose-bd-like_sf"/>
</dbReference>
<dbReference type="EC" id="3.2.1.25" evidence="3"/>
<dbReference type="GO" id="GO:0006516">
    <property type="term" value="P:glycoprotein catabolic process"/>
    <property type="evidence" value="ECO:0007669"/>
    <property type="project" value="TreeGrafter"/>
</dbReference>
<dbReference type="Gene3D" id="3.20.20.80">
    <property type="entry name" value="Glycosidases"/>
    <property type="match status" value="1"/>
</dbReference>
<dbReference type="RefSeq" id="WP_349428514.1">
    <property type="nucleotide sequence ID" value="NZ_CP151632.1"/>
</dbReference>
<protein>
    <recommendedName>
        <fullName evidence="3">beta-mannosidase</fullName>
        <ecNumber evidence="3">3.2.1.25</ecNumber>
    </recommendedName>
</protein>
<proteinExistence type="inferred from homology"/>
<dbReference type="GO" id="GO:0004567">
    <property type="term" value="F:beta-mannosidase activity"/>
    <property type="evidence" value="ECO:0007669"/>
    <property type="project" value="UniProtKB-EC"/>
</dbReference>
<dbReference type="InterPro" id="IPR036156">
    <property type="entry name" value="Beta-gal/glucu_dom_sf"/>
</dbReference>
<evidence type="ECO:0000259" key="8">
    <source>
        <dbReference type="Pfam" id="PF02836"/>
    </source>
</evidence>